<dbReference type="EMBL" id="CADCXN010000026">
    <property type="protein sequence ID" value="CAA9889699.1"/>
    <property type="molecule type" value="Genomic_DNA"/>
</dbReference>
<protein>
    <submittedName>
        <fullName evidence="3">Transposase</fullName>
    </submittedName>
</protein>
<dbReference type="Proteomes" id="UP000494216">
    <property type="component" value="Unassembled WGS sequence"/>
</dbReference>
<feature type="domain" description="Rho-GAP" evidence="1">
    <location>
        <begin position="1"/>
        <end position="175"/>
    </location>
</feature>
<dbReference type="PROSITE" id="PS50994">
    <property type="entry name" value="INTEGRASE"/>
    <property type="match status" value="1"/>
</dbReference>
<evidence type="ECO:0000313" key="4">
    <source>
        <dbReference type="Proteomes" id="UP000494216"/>
    </source>
</evidence>
<dbReference type="InterPro" id="IPR012337">
    <property type="entry name" value="RNaseH-like_sf"/>
</dbReference>
<dbReference type="GO" id="GO:0007165">
    <property type="term" value="P:signal transduction"/>
    <property type="evidence" value="ECO:0007669"/>
    <property type="project" value="InterPro"/>
</dbReference>
<dbReference type="NCBIfam" id="NF033546">
    <property type="entry name" value="transpos_IS21"/>
    <property type="match status" value="1"/>
</dbReference>
<name>A0A8S0WHC4_9GAMM</name>
<evidence type="ECO:0000313" key="3">
    <source>
        <dbReference type="EMBL" id="CAA9889699.1"/>
    </source>
</evidence>
<dbReference type="InterPro" id="IPR001584">
    <property type="entry name" value="Integrase_cat-core"/>
</dbReference>
<gene>
    <name evidence="3" type="primary">nmoT</name>
    <name evidence="3" type="ORF">METHB2_1210002</name>
</gene>
<dbReference type="GO" id="GO:0015074">
    <property type="term" value="P:DNA integration"/>
    <property type="evidence" value="ECO:0007669"/>
    <property type="project" value="InterPro"/>
</dbReference>
<dbReference type="InterPro" id="IPR054353">
    <property type="entry name" value="IstA-like_C"/>
</dbReference>
<dbReference type="Pfam" id="PF22483">
    <property type="entry name" value="Mu-transpos_C_2"/>
    <property type="match status" value="1"/>
</dbReference>
<accession>A0A8S0WHC4</accession>
<dbReference type="SUPFAM" id="SSF53098">
    <property type="entry name" value="Ribonuclease H-like"/>
    <property type="match status" value="1"/>
</dbReference>
<reference evidence="3 4" key="1">
    <citation type="submission" date="2020-02" db="EMBL/GenBank/DDBJ databases">
        <authorList>
            <person name="Hogendoorn C."/>
        </authorList>
    </citation>
    <scope>NUCLEOTIDE SEQUENCE [LARGE SCALE GENOMIC DNA]</scope>
    <source>
        <strain evidence="3">METHB21</strain>
    </source>
</reference>
<dbReference type="PANTHER" id="PTHR35004">
    <property type="entry name" value="TRANSPOSASE RV3428C-RELATED"/>
    <property type="match status" value="1"/>
</dbReference>
<dbReference type="PANTHER" id="PTHR35004:SF7">
    <property type="entry name" value="INTEGRASE PROTEIN"/>
    <property type="match status" value="1"/>
</dbReference>
<dbReference type="InterPro" id="IPR000198">
    <property type="entry name" value="RhoGAP_dom"/>
</dbReference>
<comment type="caution">
    <text evidence="3">The sequence shown here is derived from an EMBL/GenBank/DDBJ whole genome shotgun (WGS) entry which is preliminary data.</text>
</comment>
<proteinExistence type="predicted"/>
<organism evidence="3 4">
    <name type="scientific">Candidatus Methylobacter favarea</name>
    <dbReference type="NCBI Taxonomy" id="2707345"/>
    <lineage>
        <taxon>Bacteria</taxon>
        <taxon>Pseudomonadati</taxon>
        <taxon>Pseudomonadota</taxon>
        <taxon>Gammaproteobacteria</taxon>
        <taxon>Methylococcales</taxon>
        <taxon>Methylococcaceae</taxon>
        <taxon>Methylobacter</taxon>
    </lineage>
</organism>
<dbReference type="AlphaFoldDB" id="A0A8S0WHC4"/>
<evidence type="ECO:0000259" key="1">
    <source>
        <dbReference type="PROSITE" id="PS50238"/>
    </source>
</evidence>
<sequence>MIRYFADEPWVLSMDFIAEIRRRHFISGESISSIALSLNLSRTTVRKYLRTLEEPIYQRKIQSFPKLGEFQDRLKQWLDTESRLPKKQRRTAQRLFEALQTEGYRGAYDSVQRYVKHWKFERRQTPTATTAFIPLAFPPGETCQFDWSEELVELGGIARKIKVGHFRLSYSRKMFVVAYPCETQEMVLDAHNRAFVFFGGVPLRRVYDNLKTVVDTIFVGKERKFNRRFLTLTNHYLFEPVACTPAAGWEKGQIENQVGNVREWLFTPKARFADFKALNEWLEMRCEELAKRQHPTEKTRTIADCFSDEQVLLRPFTARFDGYVEHLLRVSSTCLIRLDRNHYSVPAIWVGKVVSVRINADSLRIVANGEIIARHERCFGRDKFIFDPWHYLPVLEKKPGALRHGAPFQNWDVPVSIQRVGDRLLAQPKGDKAFVDVLLMAKEAGLAAMETACELTLETGIINASVLINELRRLLEPPRAKSLTMAEDLSLRVEPTADCSRYDSLLGSRYAH</sequence>
<dbReference type="PROSITE" id="PS50238">
    <property type="entry name" value="RHOGAP"/>
    <property type="match status" value="1"/>
</dbReference>
<evidence type="ECO:0000259" key="2">
    <source>
        <dbReference type="PROSITE" id="PS50994"/>
    </source>
</evidence>
<keyword evidence="4" id="KW-1185">Reference proteome</keyword>
<feature type="domain" description="Integrase catalytic" evidence="2">
    <location>
        <begin position="135"/>
        <end position="310"/>
    </location>
</feature>